<protein>
    <recommendedName>
        <fullName evidence="6">TOG domain-containing protein</fullName>
    </recommendedName>
</protein>
<feature type="region of interest" description="Disordered" evidence="1">
    <location>
        <begin position="1"/>
        <end position="26"/>
    </location>
</feature>
<evidence type="ECO:0000313" key="5">
    <source>
        <dbReference type="Proteomes" id="UP000235145"/>
    </source>
</evidence>
<dbReference type="GO" id="GO:0010031">
    <property type="term" value="P:circumnutation"/>
    <property type="evidence" value="ECO:0000318"/>
    <property type="project" value="GO_Central"/>
</dbReference>
<accession>A0A9R1XBR0</accession>
<organism evidence="4 5">
    <name type="scientific">Lactuca sativa</name>
    <name type="common">Garden lettuce</name>
    <dbReference type="NCBI Taxonomy" id="4236"/>
    <lineage>
        <taxon>Eukaryota</taxon>
        <taxon>Viridiplantae</taxon>
        <taxon>Streptophyta</taxon>
        <taxon>Embryophyta</taxon>
        <taxon>Tracheophyta</taxon>
        <taxon>Spermatophyta</taxon>
        <taxon>Magnoliopsida</taxon>
        <taxon>eudicotyledons</taxon>
        <taxon>Gunneridae</taxon>
        <taxon>Pentapetalae</taxon>
        <taxon>asterids</taxon>
        <taxon>campanulids</taxon>
        <taxon>Asterales</taxon>
        <taxon>Asteraceae</taxon>
        <taxon>Cichorioideae</taxon>
        <taxon>Cichorieae</taxon>
        <taxon>Lactucinae</taxon>
        <taxon>Lactuca</taxon>
    </lineage>
</organism>
<dbReference type="GO" id="GO:0010005">
    <property type="term" value="C:cortical microtubule, transverse to long axis"/>
    <property type="evidence" value="ECO:0000318"/>
    <property type="project" value="GO_Central"/>
</dbReference>
<comment type="caution">
    <text evidence="4">The sequence shown here is derived from an EMBL/GenBank/DDBJ whole genome shotgun (WGS) entry which is preliminary data.</text>
</comment>
<dbReference type="InterPro" id="IPR033337">
    <property type="entry name" value="TORTIFOLIA1/SINE1-2"/>
</dbReference>
<dbReference type="Proteomes" id="UP000235145">
    <property type="component" value="Unassembled WGS sequence"/>
</dbReference>
<dbReference type="InterPro" id="IPR011989">
    <property type="entry name" value="ARM-like"/>
</dbReference>
<feature type="domain" description="TORTIFOLIA1/SINE1-2 N-terminal" evidence="3">
    <location>
        <begin position="32"/>
        <end position="313"/>
    </location>
</feature>
<reference evidence="4 5" key="1">
    <citation type="journal article" date="2017" name="Nat. Commun.">
        <title>Genome assembly with in vitro proximity ligation data and whole-genome triplication in lettuce.</title>
        <authorList>
            <person name="Reyes-Chin-Wo S."/>
            <person name="Wang Z."/>
            <person name="Yang X."/>
            <person name="Kozik A."/>
            <person name="Arikit S."/>
            <person name="Song C."/>
            <person name="Xia L."/>
            <person name="Froenicke L."/>
            <person name="Lavelle D.O."/>
            <person name="Truco M.J."/>
            <person name="Xia R."/>
            <person name="Zhu S."/>
            <person name="Xu C."/>
            <person name="Xu H."/>
            <person name="Xu X."/>
            <person name="Cox K."/>
            <person name="Korf I."/>
            <person name="Meyers B.C."/>
            <person name="Michelmore R.W."/>
        </authorList>
    </citation>
    <scope>NUCLEOTIDE SEQUENCE [LARGE SCALE GENOMIC DNA]</scope>
    <source>
        <strain evidence="5">cv. Salinas</strain>
        <tissue evidence="4">Seedlings</tissue>
    </source>
</reference>
<feature type="region of interest" description="Disordered" evidence="1">
    <location>
        <begin position="562"/>
        <end position="581"/>
    </location>
</feature>
<evidence type="ECO:0000259" key="3">
    <source>
        <dbReference type="Pfam" id="PF24714"/>
    </source>
</evidence>
<feature type="compositionally biased region" description="Low complexity" evidence="1">
    <location>
        <begin position="790"/>
        <end position="806"/>
    </location>
</feature>
<dbReference type="InterPro" id="IPR016024">
    <property type="entry name" value="ARM-type_fold"/>
</dbReference>
<proteinExistence type="predicted"/>
<name>A0A9R1XBR0_LACSA</name>
<evidence type="ECO:0008006" key="6">
    <source>
        <dbReference type="Google" id="ProtNLM"/>
    </source>
</evidence>
<dbReference type="OrthoDB" id="298726at2759"/>
<sequence>MSTKPLKPTKPPVTPSPPSSRSSSLSAHLAMVELRQRILTSLSRLSDRDTHQIAVEDLETIIQTLSPDGISMILNSLYDATNDTTTNKPAVKKEAIRLLSFLCATHTESAASHLTKIIAHIVKRLKDSDSGVKDSCRESIGHLSFLYLKGERGDNNMGSVVSLFVKPLFEAMNEQNKAVQAGAASCMAKMVEMACDPPVLTFQKLCSRICKFLNSPNFLANSALLPVVSRLSQVGAISPQALEPLLQSIHDCLSSSDWSTRKAAADTLIVLALHSSNLIKEKPTSTITILEAIRFDKIKPVRDSITEALQLWNQIAESCEDQKTPGHGEDSQVQSKLSRKELPKLDAKSIETPAKNGETKSQNVAEKTTGTKKKPPPLSDKELNPEFFQRLETRVSGEVEVVLPRRLLKSSNTQNEEEPDINAGSKSKSEEEPVNLQKQGGDPCSRKRELESKGNLLGIQRQLLQLERQQAYIMNMLQDFKGGSRDGMVTLENRVWGLERVVEDMARSLSSASMYSQRGSSSNHIHMVGKYNHNGFSEYPNMGSSMRGRGYNMQIGLRKGVDRDNRLPKGAGPGPSARGVWQASKDEATLEAIRGVAPDHDHEKKKNAVLTAWRNAMDGVCEGDMDVAFGEVLSTGDDLLLVKLMDRTGPVLDQLSADVASEVMHAVAQFLLEPTLFDICLSWIQQMLDTMVENGNDVIGIRMEVKREILVNLNEASSTIDPPQDWEDYTSMTGYSGFCRFQALFPAKHVFRSPSPAKLDFSALLLMTHLVKLNSYLRPPPTAPKSATSHHPYLHQLPHLPSFTPP</sequence>
<feature type="compositionally biased region" description="Basic and acidic residues" evidence="1">
    <location>
        <begin position="338"/>
        <end position="349"/>
    </location>
</feature>
<evidence type="ECO:0000256" key="1">
    <source>
        <dbReference type="SAM" id="MobiDB-lite"/>
    </source>
</evidence>
<feature type="region of interest" description="Disordered" evidence="1">
    <location>
        <begin position="410"/>
        <end position="448"/>
    </location>
</feature>
<keyword evidence="5" id="KW-1185">Reference proteome</keyword>
<feature type="region of interest" description="Disordered" evidence="1">
    <location>
        <begin position="781"/>
        <end position="806"/>
    </location>
</feature>
<feature type="domain" description="TORTIFOLIA1/TORL1-2 C-terminal" evidence="2">
    <location>
        <begin position="611"/>
        <end position="729"/>
    </location>
</feature>
<dbReference type="PANTHER" id="PTHR31355">
    <property type="entry name" value="MICROTUBULE-ASSOCIATED PROTEIN TORTIFOLIA1"/>
    <property type="match status" value="1"/>
</dbReference>
<dbReference type="AlphaFoldDB" id="A0A9R1XBR0"/>
<gene>
    <name evidence="4" type="ORF">LSAT_V11C500230320</name>
</gene>
<evidence type="ECO:0000259" key="2">
    <source>
        <dbReference type="Pfam" id="PF24713"/>
    </source>
</evidence>
<dbReference type="Pfam" id="PF24714">
    <property type="entry name" value="TOR1L1_N"/>
    <property type="match status" value="1"/>
</dbReference>
<dbReference type="InterPro" id="IPR057600">
    <property type="entry name" value="TORTIFOLIA1/SINE1-2_N"/>
</dbReference>
<dbReference type="Gene3D" id="1.25.10.10">
    <property type="entry name" value="Leucine-rich Repeat Variant"/>
    <property type="match status" value="2"/>
</dbReference>
<evidence type="ECO:0000313" key="4">
    <source>
        <dbReference type="EMBL" id="KAJ0206484.1"/>
    </source>
</evidence>
<feature type="compositionally biased region" description="Basic and acidic residues" evidence="1">
    <location>
        <begin position="320"/>
        <end position="330"/>
    </location>
</feature>
<dbReference type="SUPFAM" id="SSF48371">
    <property type="entry name" value="ARM repeat"/>
    <property type="match status" value="1"/>
</dbReference>
<dbReference type="EMBL" id="NBSK02000005">
    <property type="protein sequence ID" value="KAJ0206484.1"/>
    <property type="molecule type" value="Genomic_DNA"/>
</dbReference>
<dbReference type="PANTHER" id="PTHR31355:SF7">
    <property type="entry name" value="MICROTUBULE-ASSOCIATED PROTEIN TORTIFOLIA1"/>
    <property type="match status" value="1"/>
</dbReference>
<dbReference type="GO" id="GO:0008017">
    <property type="term" value="F:microtubule binding"/>
    <property type="evidence" value="ECO:0000318"/>
    <property type="project" value="GO_Central"/>
</dbReference>
<dbReference type="GO" id="GO:0009826">
    <property type="term" value="P:unidimensional cell growth"/>
    <property type="evidence" value="ECO:0000318"/>
    <property type="project" value="GO_Central"/>
</dbReference>
<dbReference type="Pfam" id="PF24713">
    <property type="entry name" value="TOR1L1_C"/>
    <property type="match status" value="1"/>
</dbReference>
<dbReference type="InterPro" id="IPR057599">
    <property type="entry name" value="TORTIFOLIA1/TORL1-2_C"/>
</dbReference>
<feature type="compositionally biased region" description="Pro residues" evidence="1">
    <location>
        <begin position="8"/>
        <end position="18"/>
    </location>
</feature>
<feature type="region of interest" description="Disordered" evidence="1">
    <location>
        <begin position="320"/>
        <end position="384"/>
    </location>
</feature>